<sequence>MKKLLSSMLPAIAFNALVGMMFAPLLGVSAAYGAVGANIVAAGIGQMAQTGALREGVLVEIWTGEMIKRLRAGLEATWLEGIPDNSAVVNADCIHLVDVGIDPDVLINNTTYPIDLQNLDDVDKTISLDKFQTKVTPITDDELHAISYDKMGRVEESHRNALKDAEFLKAAHAMCPTKNTASTPVLVTTGQDDGTGRKMMTPADIVRLKAALDKAKVPMEGRRLVLCPEHVNDLLMLDQKFANQFYNYESGKPVNAYGFEIYQFANNPYYGSNGQKKAVGAEITATDRQASFAFWKGRVFKASGSLKMYYRDAQTNPQYQRNEINFRHYFIALPKKEDANVAIYSGTADNGESSQTQGETPEIYNFESYNPADHTEKWGEGKVAVLSQSEGKTKVIVLENSVEGFAGRMFVIDAVTPEPDTFYALKTTGGTNAGIDVKIILSDNEEIQEG</sequence>
<evidence type="ECO:0000313" key="1">
    <source>
        <dbReference type="EMBL" id="SEF48055.1"/>
    </source>
</evidence>
<name>A0A1H5SC00_XYLRU</name>
<evidence type="ECO:0000313" key="2">
    <source>
        <dbReference type="Proteomes" id="UP000236735"/>
    </source>
</evidence>
<proteinExistence type="predicted"/>
<protein>
    <submittedName>
        <fullName evidence="1">Uncharacterized protein</fullName>
    </submittedName>
</protein>
<dbReference type="Proteomes" id="UP000236735">
    <property type="component" value="Unassembled WGS sequence"/>
</dbReference>
<dbReference type="EMBL" id="FNUV01000001">
    <property type="protein sequence ID" value="SEF48055.1"/>
    <property type="molecule type" value="Genomic_DNA"/>
</dbReference>
<organism evidence="1 2">
    <name type="scientific">Xylanibacter ruminicola</name>
    <name type="common">Prevotella ruminicola</name>
    <dbReference type="NCBI Taxonomy" id="839"/>
    <lineage>
        <taxon>Bacteria</taxon>
        <taxon>Pseudomonadati</taxon>
        <taxon>Bacteroidota</taxon>
        <taxon>Bacteroidia</taxon>
        <taxon>Bacteroidales</taxon>
        <taxon>Prevotellaceae</taxon>
        <taxon>Xylanibacter</taxon>
    </lineage>
</organism>
<reference evidence="1 2" key="1">
    <citation type="submission" date="2016-10" db="EMBL/GenBank/DDBJ databases">
        <authorList>
            <person name="de Groot N.N."/>
        </authorList>
    </citation>
    <scope>NUCLEOTIDE SEQUENCE [LARGE SCALE GENOMIC DNA]</scope>
    <source>
        <strain evidence="1 2">AR32</strain>
    </source>
</reference>
<gene>
    <name evidence="1" type="ORF">SAMN05216354_0612</name>
</gene>
<dbReference type="AlphaFoldDB" id="A0A1H5SC00"/>
<accession>A0A1H5SC00</accession>